<dbReference type="Gene3D" id="2.40.50.100">
    <property type="match status" value="1"/>
</dbReference>
<evidence type="ECO:0000256" key="2">
    <source>
        <dbReference type="ARBA" id="ARBA00022692"/>
    </source>
</evidence>
<dbReference type="SUPFAM" id="SSF111369">
    <property type="entry name" value="HlyD-like secretion proteins"/>
    <property type="match status" value="2"/>
</dbReference>
<evidence type="ECO:0000256" key="1">
    <source>
        <dbReference type="ARBA" id="ARBA00004167"/>
    </source>
</evidence>
<evidence type="ECO:0000313" key="10">
    <source>
        <dbReference type="Proteomes" id="UP000764045"/>
    </source>
</evidence>
<feature type="transmembrane region" description="Helical" evidence="6">
    <location>
        <begin position="21"/>
        <end position="42"/>
    </location>
</feature>
<sequence>METNDKSVEQVGTSVSMPRRVAAIVALAFVALGIWEVAALFIGHRKSVTTDDAQVEQYISPVNIRVPGYIKKVSFTEHEYVHKGDTILMIEDDEYRIRLKQAEAALIDARSGRKVVDNTKQTASDAASVYDASIAEAQLQVAQLEKDCRRYGKLLEKKAATQIVVEQYQTQLEMARARVVALMQQRDAALSSVSEVGQRQVNADAAIMRAEADVELARLNLSYTVVTAPCDGYLGRRSIEEGQFVNAGQTLTTIMPDSHKWVVANYKETQIERLVVGQEVTVTVDAFAGETFKGRMEAISSATGSKYSMVPTDNSAGNFVKIQQRVPVRISLTDITDEDNARLVAGMMCVVKADL</sequence>
<evidence type="ECO:0000256" key="6">
    <source>
        <dbReference type="SAM" id="Phobius"/>
    </source>
</evidence>
<evidence type="ECO:0000256" key="5">
    <source>
        <dbReference type="SAM" id="Coils"/>
    </source>
</evidence>
<dbReference type="InterPro" id="IPR058625">
    <property type="entry name" value="MdtA-like_BSH"/>
</dbReference>
<accession>A0A938WL65</accession>
<keyword evidence="4 6" id="KW-0472">Membrane</keyword>
<evidence type="ECO:0000259" key="8">
    <source>
        <dbReference type="Pfam" id="PF25954"/>
    </source>
</evidence>
<reference evidence="9 10" key="1">
    <citation type="journal article" date="2021" name="Sci. Rep.">
        <title>The distribution of antibiotic resistance genes in chicken gut microbiota commensals.</title>
        <authorList>
            <person name="Juricova H."/>
            <person name="Matiasovicova J."/>
            <person name="Kubasova T."/>
            <person name="Cejkova D."/>
            <person name="Rychlik I."/>
        </authorList>
    </citation>
    <scope>NUCLEOTIDE SEQUENCE [LARGE SCALE GENOMIC DNA]</scope>
    <source>
        <strain evidence="9 10">An819</strain>
    </source>
</reference>
<dbReference type="Pfam" id="PF25954">
    <property type="entry name" value="Beta-barrel_RND_2"/>
    <property type="match status" value="1"/>
</dbReference>
<comment type="caution">
    <text evidence="9">The sequence shown here is derived from an EMBL/GenBank/DDBJ whole genome shotgun (WGS) entry which is preliminary data.</text>
</comment>
<dbReference type="PANTHER" id="PTHR30386:SF26">
    <property type="entry name" value="TRANSPORT PROTEIN COMB"/>
    <property type="match status" value="1"/>
</dbReference>
<keyword evidence="5" id="KW-0175">Coiled coil</keyword>
<dbReference type="Pfam" id="PF25917">
    <property type="entry name" value="BSH_RND"/>
    <property type="match status" value="1"/>
</dbReference>
<dbReference type="GO" id="GO:0055085">
    <property type="term" value="P:transmembrane transport"/>
    <property type="evidence" value="ECO:0007669"/>
    <property type="project" value="InterPro"/>
</dbReference>
<protein>
    <submittedName>
        <fullName evidence="9">HlyD family secretion protein</fullName>
    </submittedName>
</protein>
<feature type="domain" description="Multidrug resistance protein MdtA-like barrel-sandwich hybrid" evidence="7">
    <location>
        <begin position="62"/>
        <end position="254"/>
    </location>
</feature>
<feature type="domain" description="CusB-like beta-barrel" evidence="8">
    <location>
        <begin position="261"/>
        <end position="301"/>
    </location>
</feature>
<evidence type="ECO:0000256" key="3">
    <source>
        <dbReference type="ARBA" id="ARBA00022989"/>
    </source>
</evidence>
<name>A0A938WL65_9BACT</name>
<dbReference type="AlphaFoldDB" id="A0A938WL65"/>
<dbReference type="InterPro" id="IPR050739">
    <property type="entry name" value="MFP"/>
</dbReference>
<keyword evidence="3 6" id="KW-1133">Transmembrane helix</keyword>
<evidence type="ECO:0000313" key="9">
    <source>
        <dbReference type="EMBL" id="MBM6660410.1"/>
    </source>
</evidence>
<dbReference type="GO" id="GO:0016020">
    <property type="term" value="C:membrane"/>
    <property type="evidence" value="ECO:0007669"/>
    <property type="project" value="UniProtKB-SubCell"/>
</dbReference>
<gene>
    <name evidence="9" type="ORF">H6B30_01330</name>
</gene>
<comment type="subcellular location">
    <subcellularLocation>
        <location evidence="1">Membrane</location>
        <topology evidence="1">Single-pass membrane protein</topology>
    </subcellularLocation>
</comment>
<evidence type="ECO:0000256" key="4">
    <source>
        <dbReference type="ARBA" id="ARBA00023136"/>
    </source>
</evidence>
<feature type="coiled-coil region" evidence="5">
    <location>
        <begin position="127"/>
        <end position="185"/>
    </location>
</feature>
<dbReference type="RefSeq" id="WP_205107163.1">
    <property type="nucleotide sequence ID" value="NZ_JACJJL010000002.1"/>
</dbReference>
<dbReference type="EMBL" id="JACJJL010000002">
    <property type="protein sequence ID" value="MBM6660410.1"/>
    <property type="molecule type" value="Genomic_DNA"/>
</dbReference>
<dbReference type="PANTHER" id="PTHR30386">
    <property type="entry name" value="MEMBRANE FUSION SUBUNIT OF EMRAB-TOLC MULTIDRUG EFFLUX PUMP"/>
    <property type="match status" value="1"/>
</dbReference>
<organism evidence="9 10">
    <name type="scientific">Marseilla massiliensis</name>
    <dbReference type="NCBI Taxonomy" id="1841864"/>
    <lineage>
        <taxon>Bacteria</taxon>
        <taxon>Pseudomonadati</taxon>
        <taxon>Bacteroidota</taxon>
        <taxon>Bacteroidia</taxon>
        <taxon>Bacteroidales</taxon>
        <taxon>Prevotellaceae</taxon>
        <taxon>Marseilla</taxon>
    </lineage>
</organism>
<evidence type="ECO:0000259" key="7">
    <source>
        <dbReference type="Pfam" id="PF25917"/>
    </source>
</evidence>
<keyword evidence="2 6" id="KW-0812">Transmembrane</keyword>
<proteinExistence type="predicted"/>
<dbReference type="Gene3D" id="2.40.30.170">
    <property type="match status" value="1"/>
</dbReference>
<keyword evidence="10" id="KW-1185">Reference proteome</keyword>
<dbReference type="InterPro" id="IPR058792">
    <property type="entry name" value="Beta-barrel_RND_2"/>
</dbReference>
<dbReference type="Proteomes" id="UP000764045">
    <property type="component" value="Unassembled WGS sequence"/>
</dbReference>